<keyword evidence="4" id="KW-1185">Reference proteome</keyword>
<feature type="region of interest" description="Disordered" evidence="1">
    <location>
        <begin position="1"/>
        <end position="20"/>
    </location>
</feature>
<evidence type="ECO:0000256" key="2">
    <source>
        <dbReference type="SAM" id="Phobius"/>
    </source>
</evidence>
<evidence type="ECO:0000256" key="1">
    <source>
        <dbReference type="SAM" id="MobiDB-lite"/>
    </source>
</evidence>
<keyword evidence="2" id="KW-0812">Transmembrane</keyword>
<evidence type="ECO:0000313" key="3">
    <source>
        <dbReference type="EMBL" id="GIH81503.1"/>
    </source>
</evidence>
<feature type="transmembrane region" description="Helical" evidence="2">
    <location>
        <begin position="59"/>
        <end position="82"/>
    </location>
</feature>
<name>A0A8J3RUP9_9ACTN</name>
<organism evidence="3 4">
    <name type="scientific">Planobispora longispora</name>
    <dbReference type="NCBI Taxonomy" id="28887"/>
    <lineage>
        <taxon>Bacteria</taxon>
        <taxon>Bacillati</taxon>
        <taxon>Actinomycetota</taxon>
        <taxon>Actinomycetes</taxon>
        <taxon>Streptosporangiales</taxon>
        <taxon>Streptosporangiaceae</taxon>
        <taxon>Planobispora</taxon>
    </lineage>
</organism>
<dbReference type="EMBL" id="BOOH01000079">
    <property type="protein sequence ID" value="GIH81503.1"/>
    <property type="molecule type" value="Genomic_DNA"/>
</dbReference>
<dbReference type="Proteomes" id="UP000616724">
    <property type="component" value="Unassembled WGS sequence"/>
</dbReference>
<keyword evidence="2" id="KW-0472">Membrane</keyword>
<comment type="caution">
    <text evidence="3">The sequence shown here is derived from an EMBL/GenBank/DDBJ whole genome shotgun (WGS) entry which is preliminary data.</text>
</comment>
<sequence length="99" mass="10207">MPEPTPVRQSGTASREPRSPRGIRAVILGALLAGLAPLAGFLGGSMAGHSGGETGMSPLFLWMFGGLIVGAIGAVIAIMGALRWMRTRHMGQNPPDKDG</sequence>
<dbReference type="AlphaFoldDB" id="A0A8J3RUP9"/>
<proteinExistence type="predicted"/>
<gene>
    <name evidence="3" type="ORF">Plo01_79320</name>
</gene>
<dbReference type="RefSeq" id="WP_203895892.1">
    <property type="nucleotide sequence ID" value="NZ_BOOH01000079.1"/>
</dbReference>
<accession>A0A8J3RUP9</accession>
<reference evidence="3 4" key="1">
    <citation type="submission" date="2021-01" db="EMBL/GenBank/DDBJ databases">
        <title>Whole genome shotgun sequence of Planobispora longispora NBRC 13918.</title>
        <authorList>
            <person name="Komaki H."/>
            <person name="Tamura T."/>
        </authorList>
    </citation>
    <scope>NUCLEOTIDE SEQUENCE [LARGE SCALE GENOMIC DNA]</scope>
    <source>
        <strain evidence="3 4">NBRC 13918</strain>
    </source>
</reference>
<keyword evidence="2" id="KW-1133">Transmembrane helix</keyword>
<feature type="transmembrane region" description="Helical" evidence="2">
    <location>
        <begin position="25"/>
        <end position="47"/>
    </location>
</feature>
<protein>
    <submittedName>
        <fullName evidence="3">Uncharacterized protein</fullName>
    </submittedName>
</protein>
<evidence type="ECO:0000313" key="4">
    <source>
        <dbReference type="Proteomes" id="UP000616724"/>
    </source>
</evidence>